<evidence type="ECO:0000256" key="1">
    <source>
        <dbReference type="ARBA" id="ARBA00023125"/>
    </source>
</evidence>
<dbReference type="PANTHER" id="PTHR43214">
    <property type="entry name" value="TWO-COMPONENT RESPONSE REGULATOR"/>
    <property type="match status" value="1"/>
</dbReference>
<evidence type="ECO:0000256" key="3">
    <source>
        <dbReference type="SAM" id="MobiDB-lite"/>
    </source>
</evidence>
<dbReference type="SUPFAM" id="SSF52172">
    <property type="entry name" value="CheY-like"/>
    <property type="match status" value="1"/>
</dbReference>
<dbReference type="PROSITE" id="PS50110">
    <property type="entry name" value="RESPONSE_REGULATORY"/>
    <property type="match status" value="1"/>
</dbReference>
<dbReference type="Gene3D" id="1.10.10.10">
    <property type="entry name" value="Winged helix-like DNA-binding domain superfamily/Winged helix DNA-binding domain"/>
    <property type="match status" value="1"/>
</dbReference>
<feature type="domain" description="HTH luxR-type" evidence="4">
    <location>
        <begin position="173"/>
        <end position="242"/>
    </location>
</feature>
<keyword evidence="1 6" id="KW-0238">DNA-binding</keyword>
<proteinExistence type="predicted"/>
<evidence type="ECO:0000313" key="7">
    <source>
        <dbReference type="Proteomes" id="UP001057498"/>
    </source>
</evidence>
<dbReference type="PROSITE" id="PS50043">
    <property type="entry name" value="HTH_LUXR_2"/>
    <property type="match status" value="1"/>
</dbReference>
<dbReference type="Gene3D" id="3.40.50.2300">
    <property type="match status" value="1"/>
</dbReference>
<dbReference type="SUPFAM" id="SSF46894">
    <property type="entry name" value="C-terminal effector domain of the bipartite response regulators"/>
    <property type="match status" value="1"/>
</dbReference>
<dbReference type="InterPro" id="IPR011006">
    <property type="entry name" value="CheY-like_superfamily"/>
</dbReference>
<evidence type="ECO:0000259" key="5">
    <source>
        <dbReference type="PROSITE" id="PS50110"/>
    </source>
</evidence>
<dbReference type="PRINTS" id="PR00038">
    <property type="entry name" value="HTHLUXR"/>
</dbReference>
<dbReference type="GO" id="GO:0003677">
    <property type="term" value="F:DNA binding"/>
    <property type="evidence" value="ECO:0007669"/>
    <property type="project" value="UniProtKB-KW"/>
</dbReference>
<feature type="modified residue" description="4-aspartylphosphate" evidence="2">
    <location>
        <position position="60"/>
    </location>
</feature>
<organism evidence="6 7">
    <name type="scientific">Sphaerotilus microaerophilus</name>
    <dbReference type="NCBI Taxonomy" id="2914710"/>
    <lineage>
        <taxon>Bacteria</taxon>
        <taxon>Pseudomonadati</taxon>
        <taxon>Pseudomonadota</taxon>
        <taxon>Betaproteobacteria</taxon>
        <taxon>Burkholderiales</taxon>
        <taxon>Sphaerotilaceae</taxon>
        <taxon>Sphaerotilus</taxon>
    </lineage>
</organism>
<dbReference type="InterPro" id="IPR000792">
    <property type="entry name" value="Tscrpt_reg_LuxR_C"/>
</dbReference>
<accession>A0ABM7YR06</accession>
<keyword evidence="2" id="KW-0597">Phosphoprotein</keyword>
<dbReference type="InterPro" id="IPR039420">
    <property type="entry name" value="WalR-like"/>
</dbReference>
<dbReference type="InterPro" id="IPR001789">
    <property type="entry name" value="Sig_transdc_resp-reg_receiver"/>
</dbReference>
<dbReference type="SMART" id="SM00421">
    <property type="entry name" value="HTH_LUXR"/>
    <property type="match status" value="1"/>
</dbReference>
<evidence type="ECO:0000256" key="2">
    <source>
        <dbReference type="PROSITE-ProRule" id="PRU00169"/>
    </source>
</evidence>
<feature type="region of interest" description="Disordered" evidence="3">
    <location>
        <begin position="245"/>
        <end position="269"/>
    </location>
</feature>
<dbReference type="Pfam" id="PF00196">
    <property type="entry name" value="GerE"/>
    <property type="match status" value="1"/>
</dbReference>
<feature type="domain" description="Response regulatory" evidence="5">
    <location>
        <begin position="11"/>
        <end position="131"/>
    </location>
</feature>
<keyword evidence="7" id="KW-1185">Reference proteome</keyword>
<dbReference type="InterPro" id="IPR036388">
    <property type="entry name" value="WH-like_DNA-bd_sf"/>
</dbReference>
<dbReference type="CDD" id="cd06170">
    <property type="entry name" value="LuxR_C_like"/>
    <property type="match status" value="1"/>
</dbReference>
<name>A0ABM7YR06_9BURK</name>
<evidence type="ECO:0000313" key="6">
    <source>
        <dbReference type="EMBL" id="BDI06996.1"/>
    </source>
</evidence>
<evidence type="ECO:0000259" key="4">
    <source>
        <dbReference type="PROSITE" id="PS50043"/>
    </source>
</evidence>
<dbReference type="PANTHER" id="PTHR43214:SF38">
    <property type="entry name" value="NITRATE_NITRITE RESPONSE REGULATOR PROTEIN NARL"/>
    <property type="match status" value="1"/>
</dbReference>
<reference evidence="6" key="1">
    <citation type="submission" date="2022-04" db="EMBL/GenBank/DDBJ databases">
        <title>Whole genome sequence of Sphaerotilus sp. FB-5.</title>
        <authorList>
            <person name="Takeda M."/>
            <person name="Narihara S."/>
            <person name="Akimoto M."/>
            <person name="Akimoto R."/>
            <person name="Nishiyashiki S."/>
            <person name="Murakami T."/>
        </authorList>
    </citation>
    <scope>NUCLEOTIDE SEQUENCE</scope>
    <source>
        <strain evidence="6">FB-5</strain>
    </source>
</reference>
<dbReference type="EMBL" id="AP025730">
    <property type="protein sequence ID" value="BDI06996.1"/>
    <property type="molecule type" value="Genomic_DNA"/>
</dbReference>
<protein>
    <submittedName>
        <fullName evidence="6">DNA-binding response regulator</fullName>
    </submittedName>
</protein>
<dbReference type="InterPro" id="IPR016032">
    <property type="entry name" value="Sig_transdc_resp-reg_C-effctor"/>
</dbReference>
<feature type="compositionally biased region" description="Polar residues" evidence="3">
    <location>
        <begin position="254"/>
        <end position="269"/>
    </location>
</feature>
<sequence>MPAEPALRPQTALLIDPHTLWRVGLGLLLREHFADVEWREAPDVDGALLQAGAANLVLVDPEAHGLTPQAPEVIGALLRRCRARWPGAAVVALIDRGTADQLPALLAEGVDGLIAKTAKPEAIVCLLQELLGTAPRRSGLPTAGVIPGFDGVGGQAISVPRSAGDLAAEAEPPSSDAEWGRLGLSGRQLDVLRLLSVGLTNKAISQSLGLAESTVKTHVLGLFHKLGLASRTEAALWAATRGLSQAEPPPAWSRSATVASSLSPASQPS</sequence>
<dbReference type="Proteomes" id="UP001057498">
    <property type="component" value="Chromosome"/>
</dbReference>
<gene>
    <name evidence="6" type="ORF">CATMQ487_39660</name>
</gene>